<dbReference type="InterPro" id="IPR048278">
    <property type="entry name" value="PFN"/>
</dbReference>
<evidence type="ECO:0000256" key="4">
    <source>
        <dbReference type="ARBA" id="ARBA00023203"/>
    </source>
</evidence>
<dbReference type="FunFam" id="3.30.450.30:FF:000001">
    <property type="entry name" value="Profilin"/>
    <property type="match status" value="1"/>
</dbReference>
<dbReference type="SUPFAM" id="SSF55770">
    <property type="entry name" value="Profilin (actin-binding protein)"/>
    <property type="match status" value="1"/>
</dbReference>
<evidence type="ECO:0000313" key="9">
    <source>
        <dbReference type="Proteomes" id="UP000076078"/>
    </source>
</evidence>
<dbReference type="PRINTS" id="PR00392">
    <property type="entry name" value="PROFILIN"/>
</dbReference>
<name>A0A151ZT18_TIELA</name>
<keyword evidence="5" id="KW-0206">Cytoskeleton</keyword>
<proteinExistence type="inferred from homology"/>
<dbReference type="PROSITE" id="PS00414">
    <property type="entry name" value="PROFILIN"/>
    <property type="match status" value="1"/>
</dbReference>
<dbReference type="OrthoDB" id="421374at2759"/>
<dbReference type="PANTHER" id="PTHR11604:SF0">
    <property type="entry name" value="PROFILIN"/>
    <property type="match status" value="1"/>
</dbReference>
<dbReference type="InterPro" id="IPR005455">
    <property type="entry name" value="PFN_euk"/>
</dbReference>
<keyword evidence="4 7" id="KW-0009">Actin-binding</keyword>
<dbReference type="GO" id="GO:0030837">
    <property type="term" value="P:negative regulation of actin filament polymerization"/>
    <property type="evidence" value="ECO:0007669"/>
    <property type="project" value="UniProtKB-ARBA"/>
</dbReference>
<dbReference type="GO" id="GO:0030838">
    <property type="term" value="P:positive regulation of actin filament polymerization"/>
    <property type="evidence" value="ECO:0007669"/>
    <property type="project" value="UniProtKB-ARBA"/>
</dbReference>
<comment type="similarity">
    <text evidence="2 7">Belongs to the profilin family.</text>
</comment>
<dbReference type="SMART" id="SM00392">
    <property type="entry name" value="PROF"/>
    <property type="match status" value="1"/>
</dbReference>
<dbReference type="Pfam" id="PF00235">
    <property type="entry name" value="Profilin"/>
    <property type="match status" value="1"/>
</dbReference>
<comment type="caution">
    <text evidence="8">The sequence shown here is derived from an EMBL/GenBank/DDBJ whole genome shotgun (WGS) entry which is preliminary data.</text>
</comment>
<dbReference type="Proteomes" id="UP000076078">
    <property type="component" value="Unassembled WGS sequence"/>
</dbReference>
<evidence type="ECO:0000256" key="7">
    <source>
        <dbReference type="RuleBase" id="RU003909"/>
    </source>
</evidence>
<dbReference type="PANTHER" id="PTHR11604">
    <property type="entry name" value="PROFILIN"/>
    <property type="match status" value="1"/>
</dbReference>
<accession>A0A151ZT18</accession>
<sequence>MSWQAYIDSNLVGAGLAQAMIIDNKAGGTWATSAGFALKPNEATKIVQNFADPSKFTAEGTVLGGKKYMTLKADNRSVYAKLGAGGAVLVKTGQAILIGLYDDKLQPGAASQIVEKLGDYLVENNY</sequence>
<dbReference type="STRING" id="361077.A0A151ZT18"/>
<dbReference type="InParanoid" id="A0A151ZT18"/>
<dbReference type="AlphaFoldDB" id="A0A151ZT18"/>
<dbReference type="CDD" id="cd00148">
    <property type="entry name" value="PROF"/>
    <property type="match status" value="1"/>
</dbReference>
<keyword evidence="9" id="KW-1185">Reference proteome</keyword>
<dbReference type="FunCoup" id="A0A151ZT18">
    <property type="interactions" value="86"/>
</dbReference>
<dbReference type="EMBL" id="LODT01000021">
    <property type="protein sequence ID" value="KYQ96924.1"/>
    <property type="molecule type" value="Genomic_DNA"/>
</dbReference>
<evidence type="ECO:0000256" key="6">
    <source>
        <dbReference type="ARBA" id="ARBA00025549"/>
    </source>
</evidence>
<dbReference type="GO" id="GO:0005938">
    <property type="term" value="C:cell cortex"/>
    <property type="evidence" value="ECO:0007669"/>
    <property type="project" value="TreeGrafter"/>
</dbReference>
<dbReference type="InterPro" id="IPR036140">
    <property type="entry name" value="PFN_sf"/>
</dbReference>
<reference evidence="8 9" key="1">
    <citation type="submission" date="2015-12" db="EMBL/GenBank/DDBJ databases">
        <title>Dictyostelia acquired genes for synthesis and detection of signals that induce cell-type specialization by lateral gene transfer from prokaryotes.</title>
        <authorList>
            <person name="Gloeckner G."/>
            <person name="Schaap P."/>
        </authorList>
    </citation>
    <scope>NUCLEOTIDE SEQUENCE [LARGE SCALE GENOMIC DNA]</scope>
    <source>
        <strain evidence="8 9">TK</strain>
    </source>
</reference>
<evidence type="ECO:0000313" key="8">
    <source>
        <dbReference type="EMBL" id="KYQ96924.1"/>
    </source>
</evidence>
<organism evidence="8 9">
    <name type="scientific">Tieghemostelium lacteum</name>
    <name type="common">Slime mold</name>
    <name type="synonym">Dictyostelium lacteum</name>
    <dbReference type="NCBI Taxonomy" id="361077"/>
    <lineage>
        <taxon>Eukaryota</taxon>
        <taxon>Amoebozoa</taxon>
        <taxon>Evosea</taxon>
        <taxon>Eumycetozoa</taxon>
        <taxon>Dictyostelia</taxon>
        <taxon>Dictyosteliales</taxon>
        <taxon>Raperosteliaceae</taxon>
        <taxon>Tieghemostelium</taxon>
    </lineage>
</organism>
<gene>
    <name evidence="8" type="ORF">DLAC_04244</name>
</gene>
<evidence type="ECO:0000256" key="1">
    <source>
        <dbReference type="ARBA" id="ARBA00004245"/>
    </source>
</evidence>
<keyword evidence="3" id="KW-0963">Cytoplasm</keyword>
<protein>
    <recommendedName>
        <fullName evidence="7">Profilin</fullName>
    </recommendedName>
</protein>
<dbReference type="GO" id="GO:0005856">
    <property type="term" value="C:cytoskeleton"/>
    <property type="evidence" value="ECO:0007669"/>
    <property type="project" value="UniProtKB-SubCell"/>
</dbReference>
<comment type="subcellular location">
    <subcellularLocation>
        <location evidence="1">Cytoplasm</location>
        <location evidence="1">Cytoskeleton</location>
    </subcellularLocation>
</comment>
<dbReference type="OMA" id="HHAENVQ"/>
<comment type="function">
    <text evidence="6">Binds to actin and affects the structure of the cytoskeleton. At high concentrations, profilin prevents the polymerization of actin, whereas it enhances it at low concentrations. By binding to PIP2, it inhibits the formation of IP3 and DG.</text>
</comment>
<evidence type="ECO:0000256" key="3">
    <source>
        <dbReference type="ARBA" id="ARBA00022490"/>
    </source>
</evidence>
<evidence type="ECO:0000256" key="2">
    <source>
        <dbReference type="ARBA" id="ARBA00010058"/>
    </source>
</evidence>
<dbReference type="PRINTS" id="PR01640">
    <property type="entry name" value="PROFILINPLNT"/>
</dbReference>
<dbReference type="GO" id="GO:0045010">
    <property type="term" value="P:actin nucleation"/>
    <property type="evidence" value="ECO:0007669"/>
    <property type="project" value="UniProtKB-ARBA"/>
</dbReference>
<dbReference type="InterPro" id="IPR027310">
    <property type="entry name" value="Profilin_CS"/>
</dbReference>
<evidence type="ECO:0000256" key="5">
    <source>
        <dbReference type="ARBA" id="ARBA00023212"/>
    </source>
</evidence>
<dbReference type="Gene3D" id="3.30.450.30">
    <property type="entry name" value="Dynein light chain 2a, cytoplasmic"/>
    <property type="match status" value="1"/>
</dbReference>
<dbReference type="GO" id="GO:0003785">
    <property type="term" value="F:actin monomer binding"/>
    <property type="evidence" value="ECO:0007669"/>
    <property type="project" value="TreeGrafter"/>
</dbReference>